<dbReference type="AlphaFoldDB" id="A0A4Z1P021"/>
<evidence type="ECO:0000313" key="1">
    <source>
        <dbReference type="EMBL" id="TID20568.1"/>
    </source>
</evidence>
<accession>A0A4Z1P021</accession>
<organism evidence="1 2">
    <name type="scientific">Venturia nashicola</name>
    <dbReference type="NCBI Taxonomy" id="86259"/>
    <lineage>
        <taxon>Eukaryota</taxon>
        <taxon>Fungi</taxon>
        <taxon>Dikarya</taxon>
        <taxon>Ascomycota</taxon>
        <taxon>Pezizomycotina</taxon>
        <taxon>Dothideomycetes</taxon>
        <taxon>Pleosporomycetidae</taxon>
        <taxon>Venturiales</taxon>
        <taxon>Venturiaceae</taxon>
        <taxon>Venturia</taxon>
    </lineage>
</organism>
<sequence>MVSHERVPEAIPEAWENQTILAAGKAGSQSGAQVQRLRPLDMASHVASQHPVRGLKYVLINTGSPQLQEEKQEKEQG</sequence>
<reference evidence="1 2" key="1">
    <citation type="submission" date="2019-04" db="EMBL/GenBank/DDBJ databases">
        <title>High contiguity whole genome sequence and gene annotation resource for two Venturia nashicola isolates.</title>
        <authorList>
            <person name="Prokchorchik M."/>
            <person name="Won K."/>
            <person name="Lee Y."/>
            <person name="Choi E.D."/>
            <person name="Segonzac C."/>
            <person name="Sohn K.H."/>
        </authorList>
    </citation>
    <scope>NUCLEOTIDE SEQUENCE [LARGE SCALE GENOMIC DNA]</scope>
    <source>
        <strain evidence="1 2">PRI2</strain>
    </source>
</reference>
<name>A0A4Z1P021_9PEZI</name>
<keyword evidence="2" id="KW-1185">Reference proteome</keyword>
<evidence type="ECO:0000313" key="2">
    <source>
        <dbReference type="Proteomes" id="UP000298493"/>
    </source>
</evidence>
<comment type="caution">
    <text evidence="1">The sequence shown here is derived from an EMBL/GenBank/DDBJ whole genome shotgun (WGS) entry which is preliminary data.</text>
</comment>
<proteinExistence type="predicted"/>
<dbReference type="EMBL" id="SNSC02000010">
    <property type="protein sequence ID" value="TID20568.1"/>
    <property type="molecule type" value="Genomic_DNA"/>
</dbReference>
<protein>
    <submittedName>
        <fullName evidence="1">Uncharacterized protein</fullName>
    </submittedName>
</protein>
<gene>
    <name evidence="1" type="ORF">E6O75_ATG05332</name>
</gene>
<dbReference type="Proteomes" id="UP000298493">
    <property type="component" value="Unassembled WGS sequence"/>
</dbReference>